<gene>
    <name evidence="2" type="ORF">EYC80_001481</name>
</gene>
<feature type="region of interest" description="Disordered" evidence="1">
    <location>
        <begin position="404"/>
        <end position="427"/>
    </location>
</feature>
<feature type="compositionally biased region" description="Basic and acidic residues" evidence="1">
    <location>
        <begin position="192"/>
        <end position="204"/>
    </location>
</feature>
<feature type="compositionally biased region" description="Basic and acidic residues" evidence="1">
    <location>
        <begin position="318"/>
        <end position="331"/>
    </location>
</feature>
<reference evidence="2 3" key="1">
    <citation type="submission" date="2019-06" db="EMBL/GenBank/DDBJ databases">
        <title>Genome Sequence of the Brown Rot Fungal Pathogen Monilinia laxa.</title>
        <authorList>
            <person name="De Miccolis Angelini R.M."/>
            <person name="Landi L."/>
            <person name="Abate D."/>
            <person name="Pollastro S."/>
            <person name="Romanazzi G."/>
            <person name="Faretra F."/>
        </authorList>
    </citation>
    <scope>NUCLEOTIDE SEQUENCE [LARGE SCALE GENOMIC DNA]</scope>
    <source>
        <strain evidence="2 3">Mlax316</strain>
    </source>
</reference>
<feature type="compositionally biased region" description="Polar residues" evidence="1">
    <location>
        <begin position="713"/>
        <end position="729"/>
    </location>
</feature>
<evidence type="ECO:0000313" key="2">
    <source>
        <dbReference type="EMBL" id="KAB8297673.1"/>
    </source>
</evidence>
<sequence length="1201" mass="134733">MISVADLVTKLHSNIDQIHTTIASISDTSDHDAEITRLEKERDEQLQRLKIAHESSIKEGEEERLKQEQEIEEQIKREEEEIAERRRREDEERKLRIENALKEREKVRKEEEEKRKVELENRHKGVEDGVDEEMERLEDELEKRMTHGQKALEDLDAARREINRQIDQQLNVPTVLPKIQYKSRKKAVLNIRKQDTRPENQEVRELEEDDRNNLDTNDNSTRDTNEDKDKEPQDNKSNVADNEKDLELEQLKEMEMQPSSPSTEEFVHREQELRSPEVEHVEEISQPIEETAVSIPEERHVESDLAQQPENDPLLENHAQEEHAQEHEKVVKQPIVGLSKEILKDQTEETPPSVEISQSQTSETPSEELDISNAYAGERQAVEIIPEIVENELIMNQDRTSVEIPKEVELSSPYDQDESPADRAAREEIAKLNEEIRQAMNEEVAGAMIPHEEAKDLTYDASEEESTNLETPQAREVVMTDNVANEAAVEKKDITEDGLPKIGTPKLSNVSEIPSENGNIESKIIPETVVAENALENEVVSEINGTDDKEVLEPEEQAKDMTQDRVQITPEVPSLAEKPSSEYSLHIDSTTDDQKSSENNTSVVDESPDQTRIEETEETPPTLREMAVLPTMTIEESTPGNFDGGIVEAEDESLAKEFPSSDNQEAANKVEKEPEMVVNDQKSVHEDEPTTLKQSEPEELQTALRKSAEAETIQLNESPLKSGPLSENQLEIYPNQEKDMEIMSVEDNIAENVPKLAENFNFAIENAPTMTGEKTTSEDPSVSNLAEDEGEAKAEEVVPNEDPTKQNKELEKQSGTDLSETKFEDNNNSRSNHLSEPGEVTQSPLDEGEIEEISDGTFLDSNQTSEVVDSETEIHEDHISPINSRITTEDHAGINEVAVSAQDVHHFKDASIDTLTKSAPYDNSNHELDLTETRDVTDSDISQDVEPAVEPVLTIIEQIHDDQEDANFISKSDEVETGELEAPPNKSVLKVGGSNDSEQIIPEAIDESIQLPGHVKHLFDEPLAANLSENEDSSRNEPVVAEEEEIVPASLIPNTGRKDIKTTDQRIEPSLDITLEELQPNTAGTGTPEPQEFEGIGGASLNLDVGSPLPSPTHQKVAVKDGENPQLESDFVENQVNSKEIGAQEEDPKIDDSAFSQDLGDEDALSSIRKQSENNSTSPENLEIHEIKGIPSNFVEKHYEG</sequence>
<dbReference type="OrthoDB" id="3558512at2759"/>
<feature type="region of interest" description="Disordered" evidence="1">
    <location>
        <begin position="494"/>
        <end position="514"/>
    </location>
</feature>
<name>A0A5N6K529_MONLA</name>
<feature type="region of interest" description="Disordered" evidence="1">
    <location>
        <begin position="539"/>
        <end position="624"/>
    </location>
</feature>
<feature type="compositionally biased region" description="Low complexity" evidence="1">
    <location>
        <begin position="355"/>
        <end position="364"/>
    </location>
</feature>
<feature type="compositionally biased region" description="Polar residues" evidence="1">
    <location>
        <begin position="768"/>
        <end position="784"/>
    </location>
</feature>
<feature type="region of interest" description="Disordered" evidence="1">
    <location>
        <begin position="654"/>
        <end position="734"/>
    </location>
</feature>
<dbReference type="EMBL" id="VIGI01000007">
    <property type="protein sequence ID" value="KAB8297673.1"/>
    <property type="molecule type" value="Genomic_DNA"/>
</dbReference>
<feature type="compositionally biased region" description="Basic and acidic residues" evidence="1">
    <location>
        <begin position="220"/>
        <end position="234"/>
    </location>
</feature>
<organism evidence="2 3">
    <name type="scientific">Monilinia laxa</name>
    <name type="common">Brown rot fungus</name>
    <name type="synonym">Sclerotinia laxa</name>
    <dbReference type="NCBI Taxonomy" id="61186"/>
    <lineage>
        <taxon>Eukaryota</taxon>
        <taxon>Fungi</taxon>
        <taxon>Dikarya</taxon>
        <taxon>Ascomycota</taxon>
        <taxon>Pezizomycotina</taxon>
        <taxon>Leotiomycetes</taxon>
        <taxon>Helotiales</taxon>
        <taxon>Sclerotiniaceae</taxon>
        <taxon>Monilinia</taxon>
    </lineage>
</organism>
<dbReference type="AlphaFoldDB" id="A0A5N6K529"/>
<feature type="compositionally biased region" description="Basic and acidic residues" evidence="1">
    <location>
        <begin position="791"/>
        <end position="827"/>
    </location>
</feature>
<proteinExistence type="predicted"/>
<evidence type="ECO:0000313" key="3">
    <source>
        <dbReference type="Proteomes" id="UP000326757"/>
    </source>
</evidence>
<keyword evidence="3" id="KW-1185">Reference proteome</keyword>
<feature type="region of interest" description="Disordered" evidence="1">
    <location>
        <begin position="1071"/>
        <end position="1201"/>
    </location>
</feature>
<protein>
    <submittedName>
        <fullName evidence="2">Uncharacterized protein</fullName>
    </submittedName>
</protein>
<feature type="compositionally biased region" description="Polar residues" evidence="1">
    <location>
        <begin position="828"/>
        <end position="844"/>
    </location>
</feature>
<comment type="caution">
    <text evidence="2">The sequence shown here is derived from an EMBL/GenBank/DDBJ whole genome shotgun (WGS) entry which is preliminary data.</text>
</comment>
<feature type="region of interest" description="Disordered" evidence="1">
    <location>
        <begin position="767"/>
        <end position="884"/>
    </location>
</feature>
<feature type="region of interest" description="Disordered" evidence="1">
    <location>
        <begin position="916"/>
        <end position="941"/>
    </location>
</feature>
<dbReference type="Proteomes" id="UP000326757">
    <property type="component" value="Unassembled WGS sequence"/>
</dbReference>
<feature type="compositionally biased region" description="Basic and acidic residues" evidence="1">
    <location>
        <begin position="924"/>
        <end position="937"/>
    </location>
</feature>
<feature type="compositionally biased region" description="Basic and acidic residues" evidence="1">
    <location>
        <begin position="265"/>
        <end position="283"/>
    </location>
</feature>
<feature type="region of interest" description="Disordered" evidence="1">
    <location>
        <begin position="176"/>
        <end position="374"/>
    </location>
</feature>
<accession>A0A5N6K529</accession>
<feature type="region of interest" description="Disordered" evidence="1">
    <location>
        <begin position="52"/>
        <end position="71"/>
    </location>
</feature>
<feature type="compositionally biased region" description="Basic and acidic residues" evidence="1">
    <location>
        <begin position="241"/>
        <end position="255"/>
    </location>
</feature>
<feature type="compositionally biased region" description="Basic and acidic residues" evidence="1">
    <location>
        <begin position="546"/>
        <end position="563"/>
    </location>
</feature>
<evidence type="ECO:0000256" key="1">
    <source>
        <dbReference type="SAM" id="MobiDB-lite"/>
    </source>
</evidence>